<dbReference type="Proteomes" id="UP000807159">
    <property type="component" value="Chromosome 2"/>
</dbReference>
<organism evidence="1 2">
    <name type="scientific">Populus deltoides</name>
    <name type="common">Eastern poplar</name>
    <name type="synonym">Eastern cottonwood</name>
    <dbReference type="NCBI Taxonomy" id="3696"/>
    <lineage>
        <taxon>Eukaryota</taxon>
        <taxon>Viridiplantae</taxon>
        <taxon>Streptophyta</taxon>
        <taxon>Embryophyta</taxon>
        <taxon>Tracheophyta</taxon>
        <taxon>Spermatophyta</taxon>
        <taxon>Magnoliopsida</taxon>
        <taxon>eudicotyledons</taxon>
        <taxon>Gunneridae</taxon>
        <taxon>Pentapetalae</taxon>
        <taxon>rosids</taxon>
        <taxon>fabids</taxon>
        <taxon>Malpighiales</taxon>
        <taxon>Salicaceae</taxon>
        <taxon>Saliceae</taxon>
        <taxon>Populus</taxon>
    </lineage>
</organism>
<keyword evidence="2" id="KW-1185">Reference proteome</keyword>
<reference evidence="1" key="1">
    <citation type="journal article" date="2021" name="J. Hered.">
        <title>Genome Assembly of Salicaceae Populus deltoides (Eastern Cottonwood) I-69 Based on Nanopore Sequencing and Hi-C Technologies.</title>
        <authorList>
            <person name="Bai S."/>
            <person name="Wu H."/>
            <person name="Zhang J."/>
            <person name="Pan Z."/>
            <person name="Zhao W."/>
            <person name="Li Z."/>
            <person name="Tong C."/>
        </authorList>
    </citation>
    <scope>NUCLEOTIDE SEQUENCE</scope>
    <source>
        <tissue evidence="1">Leaf</tissue>
    </source>
</reference>
<feature type="non-terminal residue" evidence="1">
    <location>
        <position position="1"/>
    </location>
</feature>
<sequence length="52" mass="5940">MKKAFDQTVRDIKREVNKKVLKVPSIEQKVKSSLALFENVKALSGVEPIHFD</sequence>
<evidence type="ECO:0000313" key="1">
    <source>
        <dbReference type="EMBL" id="KAH8517810.1"/>
    </source>
</evidence>
<comment type="caution">
    <text evidence="1">The sequence shown here is derived from an EMBL/GenBank/DDBJ whole genome shotgun (WGS) entry which is preliminary data.</text>
</comment>
<dbReference type="EMBL" id="JACEGQ020000002">
    <property type="protein sequence ID" value="KAH8517810.1"/>
    <property type="molecule type" value="Genomic_DNA"/>
</dbReference>
<name>A0A8T2ZKG2_POPDE</name>
<accession>A0A8T2ZKG2</accession>
<protein>
    <submittedName>
        <fullName evidence="1">Uncharacterized protein</fullName>
    </submittedName>
</protein>
<gene>
    <name evidence="1" type="ORF">H0E87_005650</name>
</gene>
<dbReference type="AlphaFoldDB" id="A0A8T2ZKG2"/>
<proteinExistence type="predicted"/>
<evidence type="ECO:0000313" key="2">
    <source>
        <dbReference type="Proteomes" id="UP000807159"/>
    </source>
</evidence>